<dbReference type="SUPFAM" id="SSF103473">
    <property type="entry name" value="MFS general substrate transporter"/>
    <property type="match status" value="1"/>
</dbReference>
<feature type="transmembrane region" description="Helical" evidence="5">
    <location>
        <begin position="159"/>
        <end position="181"/>
    </location>
</feature>
<evidence type="ECO:0000313" key="6">
    <source>
        <dbReference type="EMBL" id="GFE63821.1"/>
    </source>
</evidence>
<evidence type="ECO:0000313" key="7">
    <source>
        <dbReference type="Proteomes" id="UP000436822"/>
    </source>
</evidence>
<evidence type="ECO:0000256" key="4">
    <source>
        <dbReference type="ARBA" id="ARBA00022597"/>
    </source>
</evidence>
<keyword evidence="4" id="KW-0762">Sugar transport</keyword>
<feature type="transmembrane region" description="Helical" evidence="5">
    <location>
        <begin position="135"/>
        <end position="153"/>
    </location>
</feature>
<dbReference type="GO" id="GO:0055085">
    <property type="term" value="P:transmembrane transport"/>
    <property type="evidence" value="ECO:0007669"/>
    <property type="project" value="TreeGrafter"/>
</dbReference>
<dbReference type="GO" id="GO:0005886">
    <property type="term" value="C:plasma membrane"/>
    <property type="evidence" value="ECO:0007669"/>
    <property type="project" value="UniProtKB-SubCell"/>
</dbReference>
<dbReference type="InterPro" id="IPR036259">
    <property type="entry name" value="MFS_trans_sf"/>
</dbReference>
<dbReference type="RefSeq" id="WP_159804714.1">
    <property type="nucleotide sequence ID" value="NZ_BLJE01000001.1"/>
</dbReference>
<dbReference type="PANTHER" id="PTHR23535">
    <property type="entry name" value="SUGAR EFFLUX TRANSPORTER A-RELATED"/>
    <property type="match status" value="1"/>
</dbReference>
<reference evidence="6 7" key="1">
    <citation type="submission" date="2019-12" db="EMBL/GenBank/DDBJ databases">
        <title>Litoreibacter badius sp. nov., a novel bacteriochlorophyll a-containing bacterium in the genus Litoreibacter.</title>
        <authorList>
            <person name="Kanamuro M."/>
            <person name="Takabe Y."/>
            <person name="Mori K."/>
            <person name="Takaichi S."/>
            <person name="Hanada S."/>
        </authorList>
    </citation>
    <scope>NUCLEOTIDE SEQUENCE [LARGE SCALE GENOMIC DNA]</scope>
    <source>
        <strain evidence="6 7">K6</strain>
    </source>
</reference>
<feature type="transmembrane region" description="Helical" evidence="5">
    <location>
        <begin position="39"/>
        <end position="61"/>
    </location>
</feature>
<dbReference type="OrthoDB" id="7337792at2"/>
<feature type="transmembrane region" description="Helical" evidence="5">
    <location>
        <begin position="101"/>
        <end position="123"/>
    </location>
</feature>
<evidence type="ECO:0008006" key="8">
    <source>
        <dbReference type="Google" id="ProtNLM"/>
    </source>
</evidence>
<comment type="caution">
    <text evidence="6">The sequence shown here is derived from an EMBL/GenBank/DDBJ whole genome shotgun (WGS) entry which is preliminary data.</text>
</comment>
<feature type="transmembrane region" description="Helical" evidence="5">
    <location>
        <begin position="73"/>
        <end position="95"/>
    </location>
</feature>
<evidence type="ECO:0000256" key="3">
    <source>
        <dbReference type="ARBA" id="ARBA00022475"/>
    </source>
</evidence>
<comment type="subcellular location">
    <subcellularLocation>
        <location evidence="1">Cell membrane</location>
        <topology evidence="1">Multi-pass membrane protein</topology>
    </subcellularLocation>
</comment>
<keyword evidence="5" id="KW-1133">Transmembrane helix</keyword>
<dbReference type="EMBL" id="BLJE01000001">
    <property type="protein sequence ID" value="GFE63821.1"/>
    <property type="molecule type" value="Genomic_DNA"/>
</dbReference>
<dbReference type="PANTHER" id="PTHR23535:SF2">
    <property type="entry name" value="SUGAR EFFLUX TRANSPORTER A-RELATED"/>
    <property type="match status" value="1"/>
</dbReference>
<proteinExistence type="predicted"/>
<evidence type="ECO:0000256" key="2">
    <source>
        <dbReference type="ARBA" id="ARBA00022448"/>
    </source>
</evidence>
<dbReference type="AlphaFoldDB" id="A0A6N6JBZ2"/>
<gene>
    <name evidence="6" type="ORF">KIN_08950</name>
</gene>
<protein>
    <recommendedName>
        <fullName evidence="8">MFS transporter</fullName>
    </recommendedName>
</protein>
<keyword evidence="2" id="KW-0813">Transport</keyword>
<accession>A0A6N6JBZ2</accession>
<evidence type="ECO:0000256" key="1">
    <source>
        <dbReference type="ARBA" id="ARBA00004651"/>
    </source>
</evidence>
<name>A0A6N6JBZ2_9RHOB</name>
<sequence>MARSILLPFLFLLFVGTVCNSMAVSFMGFFSVEGLQREPWSISVYTGFFALVVILSNRALAKKMDRGANPFPMVGLAAFGYSVAAFALSVLPVFLTVATVGVIGFGIGSSAMSRIFSIGGVIAERTDITHSTFNAYMRATTSTSWMIGPALSFGVADQFGAQAVFQAGFAISPVWLVLWWWTAPPMRPRCIGTP</sequence>
<evidence type="ECO:0000256" key="5">
    <source>
        <dbReference type="SAM" id="Phobius"/>
    </source>
</evidence>
<keyword evidence="3" id="KW-1003">Cell membrane</keyword>
<dbReference type="Proteomes" id="UP000436822">
    <property type="component" value="Unassembled WGS sequence"/>
</dbReference>
<keyword evidence="7" id="KW-1185">Reference proteome</keyword>
<keyword evidence="5" id="KW-0812">Transmembrane</keyword>
<keyword evidence="5" id="KW-0472">Membrane</keyword>
<organism evidence="6 7">
    <name type="scientific">Litoreibacter roseus</name>
    <dbReference type="NCBI Taxonomy" id="2601869"/>
    <lineage>
        <taxon>Bacteria</taxon>
        <taxon>Pseudomonadati</taxon>
        <taxon>Pseudomonadota</taxon>
        <taxon>Alphaproteobacteria</taxon>
        <taxon>Rhodobacterales</taxon>
        <taxon>Roseobacteraceae</taxon>
        <taxon>Litoreibacter</taxon>
    </lineage>
</organism>